<comment type="similarity">
    <text evidence="9">Belongs to the ABC transporter superfamily. Macrolide exporter (TC 3.A.1.122) family.</text>
</comment>
<evidence type="ECO:0000256" key="1">
    <source>
        <dbReference type="ARBA" id="ARBA00004429"/>
    </source>
</evidence>
<keyword evidence="7 10" id="KW-1133">Transmembrane helix</keyword>
<evidence type="ECO:0000256" key="5">
    <source>
        <dbReference type="ARBA" id="ARBA00022741"/>
    </source>
</evidence>
<dbReference type="InterPro" id="IPR003593">
    <property type="entry name" value="AAA+_ATPase"/>
</dbReference>
<evidence type="ECO:0000256" key="9">
    <source>
        <dbReference type="ARBA" id="ARBA00038388"/>
    </source>
</evidence>
<dbReference type="InterPro" id="IPR017871">
    <property type="entry name" value="ABC_transporter-like_CS"/>
</dbReference>
<evidence type="ECO:0000256" key="8">
    <source>
        <dbReference type="ARBA" id="ARBA00023136"/>
    </source>
</evidence>
<evidence type="ECO:0000256" key="10">
    <source>
        <dbReference type="SAM" id="Phobius"/>
    </source>
</evidence>
<dbReference type="SUPFAM" id="SSF52540">
    <property type="entry name" value="P-loop containing nucleoside triphosphate hydrolases"/>
    <property type="match status" value="1"/>
</dbReference>
<keyword evidence="8 10" id="KW-0472">Membrane</keyword>
<organism evidence="12 13">
    <name type="scientific">Cellulomonas triticagri</name>
    <dbReference type="NCBI Taxonomy" id="2483352"/>
    <lineage>
        <taxon>Bacteria</taxon>
        <taxon>Bacillati</taxon>
        <taxon>Actinomycetota</taxon>
        <taxon>Actinomycetes</taxon>
        <taxon>Micrococcales</taxon>
        <taxon>Cellulomonadaceae</taxon>
        <taxon>Cellulomonas</taxon>
    </lineage>
</organism>
<feature type="transmembrane region" description="Helical" evidence="10">
    <location>
        <begin position="518"/>
        <end position="540"/>
    </location>
</feature>
<evidence type="ECO:0000313" key="12">
    <source>
        <dbReference type="EMBL" id="RMI07005.1"/>
    </source>
</evidence>
<dbReference type="InterPro" id="IPR017911">
    <property type="entry name" value="MacB-like_ATP-bd"/>
</dbReference>
<evidence type="ECO:0000259" key="11">
    <source>
        <dbReference type="PROSITE" id="PS50893"/>
    </source>
</evidence>
<feature type="domain" description="ABC transporter" evidence="11">
    <location>
        <begin position="12"/>
        <end position="249"/>
    </location>
</feature>
<dbReference type="EMBL" id="RFFI01000083">
    <property type="protein sequence ID" value="RMI07005.1"/>
    <property type="molecule type" value="Genomic_DNA"/>
</dbReference>
<name>A0A3M2J7T7_9CELL</name>
<feature type="transmembrane region" description="Helical" evidence="10">
    <location>
        <begin position="561"/>
        <end position="591"/>
    </location>
</feature>
<dbReference type="GO" id="GO:0005524">
    <property type="term" value="F:ATP binding"/>
    <property type="evidence" value="ECO:0007669"/>
    <property type="project" value="UniProtKB-KW"/>
</dbReference>
<dbReference type="OrthoDB" id="4814201at2"/>
<protein>
    <submittedName>
        <fullName evidence="12">ATP-binding cassette domain-containing protein</fullName>
    </submittedName>
</protein>
<dbReference type="InterPro" id="IPR015854">
    <property type="entry name" value="ABC_transpr_LolD-like"/>
</dbReference>
<dbReference type="PANTHER" id="PTHR24220:SF648">
    <property type="entry name" value="ABC TRANSPORTER ATP-BINDING PROTEIN YTRE"/>
    <property type="match status" value="1"/>
</dbReference>
<dbReference type="Gene3D" id="3.40.50.300">
    <property type="entry name" value="P-loop containing nucleotide triphosphate hydrolases"/>
    <property type="match status" value="1"/>
</dbReference>
<feature type="transmembrane region" description="Helical" evidence="10">
    <location>
        <begin position="603"/>
        <end position="622"/>
    </location>
</feature>
<dbReference type="Pfam" id="PF02687">
    <property type="entry name" value="FtsX"/>
    <property type="match status" value="1"/>
</dbReference>
<comment type="caution">
    <text evidence="12">The sequence shown here is derived from an EMBL/GenBank/DDBJ whole genome shotgun (WGS) entry which is preliminary data.</text>
</comment>
<dbReference type="Pfam" id="PF00005">
    <property type="entry name" value="ABC_tran"/>
    <property type="match status" value="1"/>
</dbReference>
<dbReference type="SMART" id="SM00382">
    <property type="entry name" value="AAA"/>
    <property type="match status" value="1"/>
</dbReference>
<dbReference type="GO" id="GO:0022857">
    <property type="term" value="F:transmembrane transporter activity"/>
    <property type="evidence" value="ECO:0007669"/>
    <property type="project" value="TreeGrafter"/>
</dbReference>
<dbReference type="InterPro" id="IPR003838">
    <property type="entry name" value="ABC3_permease_C"/>
</dbReference>
<sequence>MTVREAASRSFVELRDVERRYPDGTVAVRDVNLRIEVGECIAVVGRSGSGKSTLLNILGLLDAPSGGTVLIDGDAVATSADRGRSAARASLIGFVFQRAHLIGGLTVAQNVELGGAYGRCAAAGDRRLTVPEALAAVGLEHRAAARPETLSGGEMQRAAIARTLVRPARLWLADEPTGNLDSTQSSEVIDLLRRTASAAGAALVVVTHEPEVAARCDRVITLHDGVVVADTGVVPDRPGPGEHVVRHGAELAATDGGAGRGFVRAGRLVLQVVLSQRARARTSVLATGVAVALAIVSLGLAQSAGSQVTRMFDARRATEVTAELLTSEAAPVPRWPVDLTAVVTFPGVEAVERWQHHPGTAVASGAVAALEADVIEVDAAPGTATGSTIRWAPGADRGLAPGEVVLGATLADRLGVAQLSLRPDVTIAGAPHRVVGLLTDSRPGTATGSAFVAPSALRLTPALRSTVSIRTSPGAARMVAERLPDLIDPYRQTEMTIDPVAGPEAHRGELEAGVRTSLAVLAGVSALAGLGAVIFVNLLAVAGRTPELGVRRALGARRTDVIALVVGECLVLACAGAVIGLAVGFTAVMVVTATAHWQPVFDLRLLAVPVVGAFAFGLVGGLPPAYAAGRIEPADAVRSG</sequence>
<dbReference type="Proteomes" id="UP000269289">
    <property type="component" value="Unassembled WGS sequence"/>
</dbReference>
<dbReference type="PROSITE" id="PS00211">
    <property type="entry name" value="ABC_TRANSPORTER_1"/>
    <property type="match status" value="1"/>
</dbReference>
<keyword evidence="3" id="KW-1003">Cell membrane</keyword>
<evidence type="ECO:0000256" key="4">
    <source>
        <dbReference type="ARBA" id="ARBA00022692"/>
    </source>
</evidence>
<proteinExistence type="inferred from homology"/>
<evidence type="ECO:0000256" key="3">
    <source>
        <dbReference type="ARBA" id="ARBA00022475"/>
    </source>
</evidence>
<keyword evidence="6 12" id="KW-0067">ATP-binding</keyword>
<evidence type="ECO:0000313" key="13">
    <source>
        <dbReference type="Proteomes" id="UP000269289"/>
    </source>
</evidence>
<keyword evidence="2" id="KW-0813">Transport</keyword>
<evidence type="ECO:0000256" key="2">
    <source>
        <dbReference type="ARBA" id="ARBA00022448"/>
    </source>
</evidence>
<dbReference type="AlphaFoldDB" id="A0A3M2J7T7"/>
<keyword evidence="4 10" id="KW-0812">Transmembrane</keyword>
<dbReference type="InterPro" id="IPR027417">
    <property type="entry name" value="P-loop_NTPase"/>
</dbReference>
<dbReference type="PROSITE" id="PS50893">
    <property type="entry name" value="ABC_TRANSPORTER_2"/>
    <property type="match status" value="1"/>
</dbReference>
<feature type="transmembrane region" description="Helical" evidence="10">
    <location>
        <begin position="284"/>
        <end position="301"/>
    </location>
</feature>
<dbReference type="PANTHER" id="PTHR24220">
    <property type="entry name" value="IMPORT ATP-BINDING PROTEIN"/>
    <property type="match status" value="1"/>
</dbReference>
<accession>A0A3M2J7T7</accession>
<dbReference type="CDD" id="cd03255">
    <property type="entry name" value="ABC_MJ0796_LolCDE_FtsE"/>
    <property type="match status" value="1"/>
</dbReference>
<dbReference type="InterPro" id="IPR003439">
    <property type="entry name" value="ABC_transporter-like_ATP-bd"/>
</dbReference>
<evidence type="ECO:0000256" key="6">
    <source>
        <dbReference type="ARBA" id="ARBA00022840"/>
    </source>
</evidence>
<gene>
    <name evidence="12" type="ORF">EBM89_14200</name>
</gene>
<dbReference type="GO" id="GO:0016887">
    <property type="term" value="F:ATP hydrolysis activity"/>
    <property type="evidence" value="ECO:0007669"/>
    <property type="project" value="InterPro"/>
</dbReference>
<evidence type="ECO:0000256" key="7">
    <source>
        <dbReference type="ARBA" id="ARBA00022989"/>
    </source>
</evidence>
<keyword evidence="5" id="KW-0547">Nucleotide-binding</keyword>
<reference evidence="12 13" key="1">
    <citation type="submission" date="2018-10" db="EMBL/GenBank/DDBJ databases">
        <title>Isolation, diversity and antifungal activity of actinobacteria from wheat.</title>
        <authorList>
            <person name="Han C."/>
        </authorList>
    </citation>
    <scope>NUCLEOTIDE SEQUENCE [LARGE SCALE GENOMIC DNA]</scope>
    <source>
        <strain evidence="12 13">NEAU-YY56</strain>
    </source>
</reference>
<dbReference type="GO" id="GO:0005886">
    <property type="term" value="C:plasma membrane"/>
    <property type="evidence" value="ECO:0007669"/>
    <property type="project" value="UniProtKB-SubCell"/>
</dbReference>
<keyword evidence="13" id="KW-1185">Reference proteome</keyword>
<comment type="subcellular location">
    <subcellularLocation>
        <location evidence="1">Cell inner membrane</location>
        <topology evidence="1">Multi-pass membrane protein</topology>
    </subcellularLocation>
</comment>
<dbReference type="RefSeq" id="WP_122150071.1">
    <property type="nucleotide sequence ID" value="NZ_RFFI01000083.1"/>
</dbReference>